<name>E1P6C9_CITBB</name>
<evidence type="ECO:0000313" key="2">
    <source>
        <dbReference type="Proteomes" id="UP000008825"/>
    </source>
</evidence>
<dbReference type="STRING" id="404380.Gbem_4127"/>
<gene>
    <name evidence="1" type="ordered locus">Gbem_4127</name>
</gene>
<sequence>MTTIEEQKRTCSYCLRMFPTPVKFREHFGNCLHRKASLLGVSVGTLRARTKGVAG</sequence>
<accession>E1P6C9</accession>
<dbReference type="HOGENOM" id="CLU_3025814_0_0_7"/>
<dbReference type="Proteomes" id="UP000008825">
    <property type="component" value="Chromosome"/>
</dbReference>
<keyword evidence="2" id="KW-1185">Reference proteome</keyword>
<dbReference type="EMBL" id="CP001124">
    <property type="protein sequence ID" value="ADO00824.1"/>
    <property type="molecule type" value="Genomic_DNA"/>
</dbReference>
<evidence type="ECO:0000313" key="1">
    <source>
        <dbReference type="EMBL" id="ADO00824.1"/>
    </source>
</evidence>
<reference evidence="1 2" key="1">
    <citation type="submission" date="2008-07" db="EMBL/GenBank/DDBJ databases">
        <title>Complete sequence of Geobacter bemidjiensis BEM.</title>
        <authorList>
            <consortium name="US DOE Joint Genome Institute"/>
            <person name="Lucas S."/>
            <person name="Copeland A."/>
            <person name="Lapidus A."/>
            <person name="Glavina del Rio T."/>
            <person name="Dalin E."/>
            <person name="Tice H."/>
            <person name="Bruce D."/>
            <person name="Goodwin L."/>
            <person name="Pitluck S."/>
            <person name="Kiss H."/>
            <person name="Brettin T."/>
            <person name="Detter J.C."/>
            <person name="Han C."/>
            <person name="Kuske C.R."/>
            <person name="Schmutz J."/>
            <person name="Larimer F."/>
            <person name="Land M."/>
            <person name="Hauser L."/>
            <person name="Kyrpides N."/>
            <person name="Lykidis A."/>
            <person name="Lovley D."/>
            <person name="Richardson P."/>
        </authorList>
    </citation>
    <scope>NUCLEOTIDE SEQUENCE [LARGE SCALE GENOMIC DNA]</scope>
    <source>
        <strain evidence="2">ATCC BAA-1014 / DSM 16622 / JCM 12645 / Bem</strain>
    </source>
</reference>
<proteinExistence type="predicted"/>
<protein>
    <submittedName>
        <fullName evidence="1">Uncharacterized protein</fullName>
    </submittedName>
</protein>
<organism evidence="1 2">
    <name type="scientific">Citrifermentans bemidjiense (strain ATCC BAA-1014 / DSM 16622 / JCM 12645 / Bem)</name>
    <name type="common">Geobacter bemidjiensis</name>
    <dbReference type="NCBI Taxonomy" id="404380"/>
    <lineage>
        <taxon>Bacteria</taxon>
        <taxon>Pseudomonadati</taxon>
        <taxon>Thermodesulfobacteriota</taxon>
        <taxon>Desulfuromonadia</taxon>
        <taxon>Geobacterales</taxon>
        <taxon>Geobacteraceae</taxon>
        <taxon>Citrifermentans</taxon>
    </lineage>
</organism>
<dbReference type="AlphaFoldDB" id="E1P6C9"/>
<dbReference type="KEGG" id="gbm:Gbem_4127"/>
<reference evidence="1 2" key="2">
    <citation type="journal article" date="2010" name="BMC Genomics">
        <title>The genome of Geobacter bemidjiensis, exemplar for the subsurface clade of Geobacter species that predominate in Fe(III)-reducing subsurface environments.</title>
        <authorList>
            <person name="Aklujkar M."/>
            <person name="Young N.D."/>
            <person name="Holmes D."/>
            <person name="Chavan M."/>
            <person name="Risso C."/>
            <person name="Kiss H.E."/>
            <person name="Han C.S."/>
            <person name="Land M.L."/>
            <person name="Lovley D.R."/>
        </authorList>
    </citation>
    <scope>NUCLEOTIDE SEQUENCE [LARGE SCALE GENOMIC DNA]</scope>
    <source>
        <strain evidence="2">ATCC BAA-1014 / DSM 16622 / JCM 12645 / Bem</strain>
    </source>
</reference>